<keyword evidence="6 8" id="KW-1133">Transmembrane helix</keyword>
<keyword evidence="3" id="KW-0813">Transport</keyword>
<comment type="similarity">
    <text evidence="2">Belongs to the autoinducer-2 exporter (AI-2E) (TC 2.A.86) family.</text>
</comment>
<keyword evidence="7 8" id="KW-0472">Membrane</keyword>
<evidence type="ECO:0000313" key="9">
    <source>
        <dbReference type="EMBL" id="SHJ73634.1"/>
    </source>
</evidence>
<dbReference type="RefSeq" id="WP_094756662.1">
    <property type="nucleotide sequence ID" value="NZ_FRAJ01000003.1"/>
</dbReference>
<organism evidence="9 10">
    <name type="scientific">Caminicella sporogenes DSM 14501</name>
    <dbReference type="NCBI Taxonomy" id="1121266"/>
    <lineage>
        <taxon>Bacteria</taxon>
        <taxon>Bacillati</taxon>
        <taxon>Bacillota</taxon>
        <taxon>Clostridia</taxon>
        <taxon>Peptostreptococcales</taxon>
        <taxon>Caminicellaceae</taxon>
        <taxon>Caminicella</taxon>
    </lineage>
</organism>
<dbReference type="EMBL" id="FRAJ01000003">
    <property type="protein sequence ID" value="SHJ73634.1"/>
    <property type="molecule type" value="Genomic_DNA"/>
</dbReference>
<name>A0A1M6LQZ3_9FIRM</name>
<feature type="transmembrane region" description="Helical" evidence="8">
    <location>
        <begin position="309"/>
        <end position="328"/>
    </location>
</feature>
<proteinExistence type="inferred from homology"/>
<sequence>MDSQGAFIQLLTNTKNINLIYVGIKILINSLLFVLLIFTLYYLVHIGNRYVNYKYKIKFNRKIYIIIFLTVIAIIFMIIFYVYRNVIISNLIPIIWAVIFAYLLNPLICKLMEYRLSRFWSVTIVYFGIFLIMAIFSFTITPRMTKEIKNFTEILPSYTNRTFNFINNLYYKYMVSMNSLPPEFVGIDVALREYLNNIQVHIIDLFRHITQKGLNFFSNLVGIVLVPIYAFYFLKDTDYFKKKVIISIPAKFREEMISIFKDINKVLSRFIRGQLVIAAIVGILSIFALLILKVRFAFLIGTIAGISNVVPYFGPIIGTVPAVIVALLDEPIKALWVILAFFTIQQIESAVLSPKIVGDSVGLHPIFVILVLLVGGEMFGIIGLLFAVPFAASIKVIMKHIVKMLIKI</sequence>
<evidence type="ECO:0000313" key="10">
    <source>
        <dbReference type="Proteomes" id="UP000184082"/>
    </source>
</evidence>
<feature type="transmembrane region" description="Helical" evidence="8">
    <location>
        <begin position="20"/>
        <end position="43"/>
    </location>
</feature>
<dbReference type="InterPro" id="IPR002549">
    <property type="entry name" value="AI-2E-like"/>
</dbReference>
<evidence type="ECO:0000256" key="6">
    <source>
        <dbReference type="ARBA" id="ARBA00022989"/>
    </source>
</evidence>
<keyword evidence="4" id="KW-1003">Cell membrane</keyword>
<dbReference type="AlphaFoldDB" id="A0A1M6LQZ3"/>
<feature type="transmembrane region" description="Helical" evidence="8">
    <location>
        <begin position="366"/>
        <end position="394"/>
    </location>
</feature>
<dbReference type="GO" id="GO:0055085">
    <property type="term" value="P:transmembrane transport"/>
    <property type="evidence" value="ECO:0007669"/>
    <property type="project" value="TreeGrafter"/>
</dbReference>
<evidence type="ECO:0000256" key="3">
    <source>
        <dbReference type="ARBA" id="ARBA00022448"/>
    </source>
</evidence>
<dbReference type="Pfam" id="PF01594">
    <property type="entry name" value="AI-2E_transport"/>
    <property type="match status" value="1"/>
</dbReference>
<protein>
    <submittedName>
        <fullName evidence="9">Predicted PurR-regulated permease PerM</fullName>
    </submittedName>
</protein>
<dbReference type="GO" id="GO:0005886">
    <property type="term" value="C:plasma membrane"/>
    <property type="evidence" value="ECO:0007669"/>
    <property type="project" value="UniProtKB-SubCell"/>
</dbReference>
<evidence type="ECO:0000256" key="8">
    <source>
        <dbReference type="SAM" id="Phobius"/>
    </source>
</evidence>
<evidence type="ECO:0000256" key="7">
    <source>
        <dbReference type="ARBA" id="ARBA00023136"/>
    </source>
</evidence>
<keyword evidence="10" id="KW-1185">Reference proteome</keyword>
<dbReference type="STRING" id="1121266.SAMN02745883_00311"/>
<evidence type="ECO:0000256" key="5">
    <source>
        <dbReference type="ARBA" id="ARBA00022692"/>
    </source>
</evidence>
<accession>A0A1M6LQZ3</accession>
<feature type="transmembrane region" description="Helical" evidence="8">
    <location>
        <begin position="275"/>
        <end position="303"/>
    </location>
</feature>
<feature type="transmembrane region" description="Helical" evidence="8">
    <location>
        <begin position="119"/>
        <end position="140"/>
    </location>
</feature>
<dbReference type="PANTHER" id="PTHR21716">
    <property type="entry name" value="TRANSMEMBRANE PROTEIN"/>
    <property type="match status" value="1"/>
</dbReference>
<comment type="subcellular location">
    <subcellularLocation>
        <location evidence="1">Cell membrane</location>
        <topology evidence="1">Multi-pass membrane protein</topology>
    </subcellularLocation>
</comment>
<reference evidence="9 10" key="1">
    <citation type="submission" date="2016-11" db="EMBL/GenBank/DDBJ databases">
        <authorList>
            <person name="Jaros S."/>
            <person name="Januszkiewicz K."/>
            <person name="Wedrychowicz H."/>
        </authorList>
    </citation>
    <scope>NUCLEOTIDE SEQUENCE [LARGE SCALE GENOMIC DNA]</scope>
    <source>
        <strain evidence="9 10">DSM 14501</strain>
    </source>
</reference>
<keyword evidence="5 8" id="KW-0812">Transmembrane</keyword>
<gene>
    <name evidence="9" type="ORF">SAMN02745883_00311</name>
</gene>
<dbReference type="Proteomes" id="UP000184082">
    <property type="component" value="Unassembled WGS sequence"/>
</dbReference>
<feature type="transmembrane region" description="Helical" evidence="8">
    <location>
        <begin position="63"/>
        <end position="81"/>
    </location>
</feature>
<dbReference type="PANTHER" id="PTHR21716:SF53">
    <property type="entry name" value="PERMEASE PERM-RELATED"/>
    <property type="match status" value="1"/>
</dbReference>
<evidence type="ECO:0000256" key="1">
    <source>
        <dbReference type="ARBA" id="ARBA00004651"/>
    </source>
</evidence>
<evidence type="ECO:0000256" key="4">
    <source>
        <dbReference type="ARBA" id="ARBA00022475"/>
    </source>
</evidence>
<feature type="transmembrane region" description="Helical" evidence="8">
    <location>
        <begin position="216"/>
        <end position="234"/>
    </location>
</feature>
<feature type="transmembrane region" description="Helical" evidence="8">
    <location>
        <begin position="87"/>
        <end position="107"/>
    </location>
</feature>
<evidence type="ECO:0000256" key="2">
    <source>
        <dbReference type="ARBA" id="ARBA00009773"/>
    </source>
</evidence>